<dbReference type="EMBL" id="BMUB01000003">
    <property type="protein sequence ID" value="GGU67578.1"/>
    <property type="molecule type" value="Genomic_DNA"/>
</dbReference>
<reference evidence="2" key="2">
    <citation type="submission" date="2020-09" db="EMBL/GenBank/DDBJ databases">
        <authorList>
            <person name="Sun Q."/>
            <person name="Ohkuma M."/>
        </authorList>
    </citation>
    <scope>NUCLEOTIDE SEQUENCE</scope>
    <source>
        <strain evidence="2">JCM 4434</strain>
    </source>
</reference>
<evidence type="ECO:0000313" key="3">
    <source>
        <dbReference type="Proteomes" id="UP000610124"/>
    </source>
</evidence>
<dbReference type="Proteomes" id="UP000610124">
    <property type="component" value="Unassembled WGS sequence"/>
</dbReference>
<gene>
    <name evidence="2" type="ORF">GCM10010502_18520</name>
</gene>
<reference evidence="2" key="1">
    <citation type="journal article" date="2014" name="Int. J. Syst. Evol. Microbiol.">
        <title>Complete genome sequence of Corynebacterium casei LMG S-19264T (=DSM 44701T), isolated from a smear-ripened cheese.</title>
        <authorList>
            <consortium name="US DOE Joint Genome Institute (JGI-PGF)"/>
            <person name="Walter F."/>
            <person name="Albersmeier A."/>
            <person name="Kalinowski J."/>
            <person name="Ruckert C."/>
        </authorList>
    </citation>
    <scope>NUCLEOTIDE SEQUENCE</scope>
    <source>
        <strain evidence="2">JCM 4434</strain>
    </source>
</reference>
<dbReference type="AlphaFoldDB" id="A0A8H9HJ90"/>
<dbReference type="PROSITE" id="PS00383">
    <property type="entry name" value="TYR_PHOSPHATASE_1"/>
    <property type="match status" value="1"/>
</dbReference>
<dbReference type="InterPro" id="IPR016130">
    <property type="entry name" value="Tyr_Pase_AS"/>
</dbReference>
<organism evidence="2 3">
    <name type="scientific">Kitasatospora aureofaciens</name>
    <name type="common">Streptomyces aureofaciens</name>
    <dbReference type="NCBI Taxonomy" id="1894"/>
    <lineage>
        <taxon>Bacteria</taxon>
        <taxon>Bacillati</taxon>
        <taxon>Actinomycetota</taxon>
        <taxon>Actinomycetes</taxon>
        <taxon>Kitasatosporales</taxon>
        <taxon>Streptomycetaceae</taxon>
        <taxon>Kitasatospora</taxon>
    </lineage>
</organism>
<comment type="similarity">
    <text evidence="1">Belongs to the protein-tyrosine phosphatase family.</text>
</comment>
<dbReference type="Pfam" id="PF13350">
    <property type="entry name" value="Y_phosphatase3"/>
    <property type="match status" value="1"/>
</dbReference>
<proteinExistence type="inferred from homology"/>
<evidence type="ECO:0000313" key="2">
    <source>
        <dbReference type="EMBL" id="GGU67578.1"/>
    </source>
</evidence>
<comment type="caution">
    <text evidence="2">The sequence shown here is derived from an EMBL/GenBank/DDBJ whole genome shotgun (WGS) entry which is preliminary data.</text>
</comment>
<dbReference type="InterPro" id="IPR026893">
    <property type="entry name" value="Tyr/Ser_Pase_IphP-type"/>
</dbReference>
<name>A0A8H9HJ90_KITAU</name>
<protein>
    <submittedName>
        <fullName evidence="2">Putative phosphotyrosine protein phosphatase</fullName>
    </submittedName>
</protein>
<dbReference type="GO" id="GO:0004721">
    <property type="term" value="F:phosphoprotein phosphatase activity"/>
    <property type="evidence" value="ECO:0007669"/>
    <property type="project" value="InterPro"/>
</dbReference>
<dbReference type="Gene3D" id="3.90.190.10">
    <property type="entry name" value="Protein tyrosine phosphatase superfamily"/>
    <property type="match status" value="1"/>
</dbReference>
<dbReference type="InterPro" id="IPR029021">
    <property type="entry name" value="Prot-tyrosine_phosphatase-like"/>
</dbReference>
<dbReference type="PANTHER" id="PTHR31126">
    <property type="entry name" value="TYROSINE-PROTEIN PHOSPHATASE"/>
    <property type="match status" value="1"/>
</dbReference>
<dbReference type="SUPFAM" id="SSF52799">
    <property type="entry name" value="(Phosphotyrosine protein) phosphatases II"/>
    <property type="match status" value="1"/>
</dbReference>
<dbReference type="PANTHER" id="PTHR31126:SF1">
    <property type="entry name" value="TYROSINE SPECIFIC PROTEIN PHOSPHATASES DOMAIN-CONTAINING PROTEIN"/>
    <property type="match status" value="1"/>
</dbReference>
<evidence type="ECO:0000256" key="1">
    <source>
        <dbReference type="ARBA" id="ARBA00009580"/>
    </source>
</evidence>
<sequence length="261" mass="28208">MNTLSGVRRTPNGPLRFPSPRAVRARTVEAMTAAFIDIPGVRNFRDAGGIGALRRGVLYRSGSLHTLTEEGARKLKDLGLRTVVDLRSPFELETWPDQRYGLDHESLNLPTLPANRGDLDRPWPEDQAGLYTFMPETAGPSLSAVIRRLADPEAVPVVVHCAVGKDRTGLTIAVLQSLLGASDADITADFLLSNLGLGLDEGPIPYIDETGSERLSRPVAAEHIAASLDWIRTQHGTVPGYLYSHGLTDADLDALRANLSA</sequence>
<accession>A0A8H9HJ90</accession>